<comment type="cofactor">
    <cofactor evidence="1">
        <name>Fe cation</name>
        <dbReference type="ChEBI" id="CHEBI:24875"/>
    </cofactor>
</comment>
<evidence type="ECO:0000256" key="12">
    <source>
        <dbReference type="ARBA" id="ARBA00025712"/>
    </source>
</evidence>
<dbReference type="GO" id="GO:0046872">
    <property type="term" value="F:metal ion binding"/>
    <property type="evidence" value="ECO:0007669"/>
    <property type="project" value="UniProtKB-KW"/>
</dbReference>
<dbReference type="Gene3D" id="2.102.10.10">
    <property type="entry name" value="Rieske [2Fe-2S] iron-sulphur domain"/>
    <property type="match status" value="1"/>
</dbReference>
<comment type="catalytic activity">
    <reaction evidence="16">
        <text>cholesterol + NADPH + O2 + H(+) = 7-dehydrocholesterol + NADP(+) + 2 H2O</text>
        <dbReference type="Rhea" id="RHEA:45024"/>
        <dbReference type="ChEBI" id="CHEBI:15377"/>
        <dbReference type="ChEBI" id="CHEBI:15378"/>
        <dbReference type="ChEBI" id="CHEBI:15379"/>
        <dbReference type="ChEBI" id="CHEBI:16113"/>
        <dbReference type="ChEBI" id="CHEBI:17759"/>
        <dbReference type="ChEBI" id="CHEBI:57783"/>
        <dbReference type="ChEBI" id="CHEBI:58349"/>
        <dbReference type="EC" id="1.14.19.21"/>
    </reaction>
    <physiologicalReaction direction="left-to-right" evidence="16">
        <dbReference type="Rhea" id="RHEA:45025"/>
    </physiologicalReaction>
</comment>
<sequence length="435" mass="49209">MHSVWTLSSGEGSLEAFSIRYCTACFASLSQTGFLLALLSLGTICLLYYLSRPLNLIYDLTGAKGDKYFKLPAKNDAMAKEHLKGRLQRKSGKSIPVYPNGWFGILESSEIGRNEVKYVMALGKNVAVFRMPDGTAQVVNPCCPHLRVNMGLAGTTKTYIECPSHGWQLDGDTKKWNNIQGAEKVPELAEVQTLRSVEVNHIIFLWYHAEGEEPPYEIQPLKETTSEGYMYVGRFECLIDAHIEDMLQNSADNEHLGVLHASKMGLVGADLDGFWSKWLSLLAKVTPKSSWEPDADNPHLSWSRFEVLVKLFKKISFTSRKQLKHIGPGYIEVTTLLAKTKIYGTVCVTPIGPLTVRTTLRVYGRPSHILMGRFILRSFSNIFEQDAPIWSYGKPRLQLNVVKEEDALVNFRRWYSQFYSKNSFSLDCEQRNICE</sequence>
<comment type="pathway">
    <text evidence="3">Hormone biosynthesis.</text>
</comment>
<comment type="pathway">
    <text evidence="12">Steroid hormone biosynthesis; dafachronic acid biosynthesis.</text>
</comment>
<evidence type="ECO:0000256" key="17">
    <source>
        <dbReference type="SAM" id="Phobius"/>
    </source>
</evidence>
<evidence type="ECO:0000313" key="19">
    <source>
        <dbReference type="EMBL" id="CAH0394514.1"/>
    </source>
</evidence>
<comment type="catalytic activity">
    <reaction evidence="15">
        <text>cholesterol + NADH + O2 + H(+) = 7-dehydrocholesterol + NAD(+) + 2 H2O</text>
        <dbReference type="Rhea" id="RHEA:51644"/>
        <dbReference type="ChEBI" id="CHEBI:15377"/>
        <dbReference type="ChEBI" id="CHEBI:15378"/>
        <dbReference type="ChEBI" id="CHEBI:15379"/>
        <dbReference type="ChEBI" id="CHEBI:16113"/>
        <dbReference type="ChEBI" id="CHEBI:17759"/>
        <dbReference type="ChEBI" id="CHEBI:57540"/>
        <dbReference type="ChEBI" id="CHEBI:57945"/>
        <dbReference type="EC" id="1.14.19.21"/>
    </reaction>
    <physiologicalReaction direction="left-to-right" evidence="15">
        <dbReference type="Rhea" id="RHEA:51645"/>
    </physiologicalReaction>
</comment>
<dbReference type="GO" id="GO:0005737">
    <property type="term" value="C:cytoplasm"/>
    <property type="evidence" value="ECO:0007669"/>
    <property type="project" value="TreeGrafter"/>
</dbReference>
<dbReference type="EC" id="1.14.19.21" evidence="14"/>
<evidence type="ECO:0000256" key="1">
    <source>
        <dbReference type="ARBA" id="ARBA00001962"/>
    </source>
</evidence>
<evidence type="ECO:0000256" key="11">
    <source>
        <dbReference type="ARBA" id="ARBA00023136"/>
    </source>
</evidence>
<comment type="similarity">
    <text evidence="13">Belongs to the cholesterol 7-desaturase family.</text>
</comment>
<evidence type="ECO:0000256" key="13">
    <source>
        <dbReference type="ARBA" id="ARBA00025729"/>
    </source>
</evidence>
<dbReference type="InterPro" id="IPR017941">
    <property type="entry name" value="Rieske_2Fe-2S"/>
</dbReference>
<dbReference type="PANTHER" id="PTHR21266">
    <property type="entry name" value="IRON-SULFUR DOMAIN CONTAINING PROTEIN"/>
    <property type="match status" value="1"/>
</dbReference>
<dbReference type="PROSITE" id="PS51296">
    <property type="entry name" value="RIESKE"/>
    <property type="match status" value="1"/>
</dbReference>
<feature type="transmembrane region" description="Helical" evidence="17">
    <location>
        <begin position="21"/>
        <end position="50"/>
    </location>
</feature>
<dbReference type="GO" id="GO:0016020">
    <property type="term" value="C:membrane"/>
    <property type="evidence" value="ECO:0007669"/>
    <property type="project" value="UniProtKB-SubCell"/>
</dbReference>
<evidence type="ECO:0000259" key="18">
    <source>
        <dbReference type="PROSITE" id="PS51296"/>
    </source>
</evidence>
<keyword evidence="5" id="KW-0001">2Fe-2S</keyword>
<evidence type="ECO:0000256" key="3">
    <source>
        <dbReference type="ARBA" id="ARBA00004972"/>
    </source>
</evidence>
<keyword evidence="4 17" id="KW-0812">Transmembrane</keyword>
<evidence type="ECO:0000256" key="16">
    <source>
        <dbReference type="ARBA" id="ARBA00049548"/>
    </source>
</evidence>
<dbReference type="Proteomes" id="UP001152759">
    <property type="component" value="Chromosome 8"/>
</dbReference>
<evidence type="ECO:0000256" key="9">
    <source>
        <dbReference type="ARBA" id="ARBA00023004"/>
    </source>
</evidence>
<keyword evidence="7 17" id="KW-1133">Transmembrane helix</keyword>
<keyword evidence="20" id="KW-1185">Reference proteome</keyword>
<dbReference type="PANTHER" id="PTHR21266:SF32">
    <property type="entry name" value="CHOLESTEROL 7-DESATURASE NVD"/>
    <property type="match status" value="1"/>
</dbReference>
<gene>
    <name evidence="19" type="ORF">BEMITA_LOCUS12803</name>
</gene>
<proteinExistence type="inferred from homology"/>
<evidence type="ECO:0000256" key="8">
    <source>
        <dbReference type="ARBA" id="ARBA00023002"/>
    </source>
</evidence>
<accession>A0A9P0AH93</accession>
<dbReference type="Gene3D" id="3.90.380.10">
    <property type="entry name" value="Naphthalene 1,2-dioxygenase Alpha Subunit, Chain A, domain 1"/>
    <property type="match status" value="1"/>
</dbReference>
<organism evidence="19 20">
    <name type="scientific">Bemisia tabaci</name>
    <name type="common">Sweetpotato whitefly</name>
    <name type="synonym">Aleurodes tabaci</name>
    <dbReference type="NCBI Taxonomy" id="7038"/>
    <lineage>
        <taxon>Eukaryota</taxon>
        <taxon>Metazoa</taxon>
        <taxon>Ecdysozoa</taxon>
        <taxon>Arthropoda</taxon>
        <taxon>Hexapoda</taxon>
        <taxon>Insecta</taxon>
        <taxon>Pterygota</taxon>
        <taxon>Neoptera</taxon>
        <taxon>Paraneoptera</taxon>
        <taxon>Hemiptera</taxon>
        <taxon>Sternorrhyncha</taxon>
        <taxon>Aleyrodoidea</taxon>
        <taxon>Aleyrodidae</taxon>
        <taxon>Aleyrodinae</taxon>
        <taxon>Bemisia</taxon>
    </lineage>
</organism>
<evidence type="ECO:0000256" key="6">
    <source>
        <dbReference type="ARBA" id="ARBA00022723"/>
    </source>
</evidence>
<dbReference type="GO" id="GO:0170056">
    <property type="term" value="F:cholesterol 7-desaturase [NAD(P)H] activity"/>
    <property type="evidence" value="ECO:0007669"/>
    <property type="project" value="UniProtKB-EC"/>
</dbReference>
<keyword evidence="6" id="KW-0479">Metal-binding</keyword>
<evidence type="ECO:0000256" key="2">
    <source>
        <dbReference type="ARBA" id="ARBA00004370"/>
    </source>
</evidence>
<name>A0A9P0AH93_BEMTA</name>
<evidence type="ECO:0000256" key="5">
    <source>
        <dbReference type="ARBA" id="ARBA00022714"/>
    </source>
</evidence>
<evidence type="ECO:0000256" key="4">
    <source>
        <dbReference type="ARBA" id="ARBA00022692"/>
    </source>
</evidence>
<dbReference type="Pfam" id="PF19298">
    <property type="entry name" value="KshA_C"/>
    <property type="match status" value="1"/>
</dbReference>
<comment type="subcellular location">
    <subcellularLocation>
        <location evidence="2">Membrane</location>
    </subcellularLocation>
</comment>
<evidence type="ECO:0000313" key="20">
    <source>
        <dbReference type="Proteomes" id="UP001152759"/>
    </source>
</evidence>
<evidence type="ECO:0000256" key="7">
    <source>
        <dbReference type="ARBA" id="ARBA00022989"/>
    </source>
</evidence>
<dbReference type="Pfam" id="PF00355">
    <property type="entry name" value="Rieske"/>
    <property type="match status" value="1"/>
</dbReference>
<feature type="domain" description="Rieske" evidence="18">
    <location>
        <begin position="102"/>
        <end position="205"/>
    </location>
</feature>
<dbReference type="SUPFAM" id="SSF50022">
    <property type="entry name" value="ISP domain"/>
    <property type="match status" value="1"/>
</dbReference>
<keyword evidence="11 17" id="KW-0472">Membrane</keyword>
<protein>
    <recommendedName>
        <fullName evidence="14">cholesterol 7-desaturase</fullName>
        <ecNumber evidence="14">1.14.19.21</ecNumber>
    </recommendedName>
</protein>
<evidence type="ECO:0000256" key="14">
    <source>
        <dbReference type="ARBA" id="ARBA00026095"/>
    </source>
</evidence>
<evidence type="ECO:0000256" key="15">
    <source>
        <dbReference type="ARBA" id="ARBA00047853"/>
    </source>
</evidence>
<dbReference type="EMBL" id="OU963869">
    <property type="protein sequence ID" value="CAH0394514.1"/>
    <property type="molecule type" value="Genomic_DNA"/>
</dbReference>
<dbReference type="GO" id="GO:0051537">
    <property type="term" value="F:2 iron, 2 sulfur cluster binding"/>
    <property type="evidence" value="ECO:0007669"/>
    <property type="project" value="UniProtKB-KW"/>
</dbReference>
<dbReference type="InterPro" id="IPR036922">
    <property type="entry name" value="Rieske_2Fe-2S_sf"/>
</dbReference>
<dbReference type="GO" id="GO:0008203">
    <property type="term" value="P:cholesterol metabolic process"/>
    <property type="evidence" value="ECO:0007669"/>
    <property type="project" value="InterPro"/>
</dbReference>
<keyword evidence="9" id="KW-0408">Iron</keyword>
<reference evidence="19" key="1">
    <citation type="submission" date="2021-12" db="EMBL/GenBank/DDBJ databases">
        <authorList>
            <person name="King R."/>
        </authorList>
    </citation>
    <scope>NUCLEOTIDE SEQUENCE</scope>
</reference>
<dbReference type="AlphaFoldDB" id="A0A9P0AH93"/>
<evidence type="ECO:0000256" key="10">
    <source>
        <dbReference type="ARBA" id="ARBA00023014"/>
    </source>
</evidence>
<dbReference type="SUPFAM" id="SSF55961">
    <property type="entry name" value="Bet v1-like"/>
    <property type="match status" value="1"/>
</dbReference>
<dbReference type="InterPro" id="IPR050584">
    <property type="entry name" value="Cholesterol_7-desaturase"/>
</dbReference>
<keyword evidence="8" id="KW-0560">Oxidoreductase</keyword>
<dbReference type="InterPro" id="IPR045605">
    <property type="entry name" value="KshA-like_C"/>
</dbReference>
<keyword evidence="10" id="KW-0411">Iron-sulfur</keyword>